<dbReference type="PROSITE" id="PS50016">
    <property type="entry name" value="ZF_PHD_2"/>
    <property type="match status" value="1"/>
</dbReference>
<dbReference type="SMART" id="SM00249">
    <property type="entry name" value="PHD"/>
    <property type="match status" value="1"/>
</dbReference>
<dbReference type="Pfam" id="PF13639">
    <property type="entry name" value="zf-RING_2"/>
    <property type="match status" value="1"/>
</dbReference>
<dbReference type="AlphaFoldDB" id="A0A0R3TEG2"/>
<reference evidence="7 9" key="2">
    <citation type="submission" date="2018-11" db="EMBL/GenBank/DDBJ databases">
        <authorList>
            <consortium name="Pathogen Informatics"/>
        </authorList>
    </citation>
    <scope>NUCLEOTIDE SEQUENCE [LARGE SCALE GENOMIC DNA]</scope>
</reference>
<feature type="domain" description="PHD-type" evidence="5">
    <location>
        <begin position="119"/>
        <end position="167"/>
    </location>
</feature>
<name>A0A0R3TEG2_RODNA</name>
<evidence type="ECO:0000313" key="11">
    <source>
        <dbReference type="WBParaSite" id="HNAJ_0001312601-mRNA-1"/>
    </source>
</evidence>
<dbReference type="PANTHER" id="PTHR12618:SF20">
    <property type="entry name" value="PHD AND RING FINGER DOMAIN-CONTAINING PROTEIN 1"/>
    <property type="match status" value="1"/>
</dbReference>
<keyword evidence="9" id="KW-1185">Reference proteome</keyword>
<dbReference type="PROSITE" id="PS00518">
    <property type="entry name" value="ZF_RING_1"/>
    <property type="match status" value="1"/>
</dbReference>
<evidence type="ECO:0000256" key="4">
    <source>
        <dbReference type="PROSITE-ProRule" id="PRU00175"/>
    </source>
</evidence>
<evidence type="ECO:0000256" key="1">
    <source>
        <dbReference type="ARBA" id="ARBA00022723"/>
    </source>
</evidence>
<dbReference type="Proteomes" id="UP000278807">
    <property type="component" value="Unassembled WGS sequence"/>
</dbReference>
<dbReference type="WBParaSite" id="HNAJ_0001312601-mRNA-1">
    <property type="protein sequence ID" value="HNAJ_0001312601-mRNA-1"/>
    <property type="gene ID" value="HNAJ_0001312601"/>
</dbReference>
<dbReference type="InterPro" id="IPR001841">
    <property type="entry name" value="Znf_RING"/>
</dbReference>
<sequence>MSCADKCSVCLEELKLPLGMLCECKHIFCYDCIKRWSGTRRKCPLDRTPFDTIGILHRIGGPVVEEEKLGHQLVDRLEGVFEDDTDESDDEVDRFFALIADTSQSRLSARYYMGFISPYHICHRCYRGISHGTMTRCRGCERPYHMQCLIESERSNSSFLCPACHQRRGTPFWRTIFRSIRSFFTNPFRRVRRR</sequence>
<dbReference type="EMBL" id="UZAE01004676">
    <property type="protein sequence ID" value="VDO01310.1"/>
    <property type="molecule type" value="Genomic_DNA"/>
</dbReference>
<protein>
    <submittedName>
        <fullName evidence="10 11">RING-type domain-containing protein</fullName>
    </submittedName>
</protein>
<evidence type="ECO:0000313" key="7">
    <source>
        <dbReference type="EMBL" id="VDO01310.1"/>
    </source>
</evidence>
<keyword evidence="2 4" id="KW-0863">Zinc-finger</keyword>
<dbReference type="InterPro" id="IPR047157">
    <property type="entry name" value="PHRF1/Atg35"/>
</dbReference>
<evidence type="ECO:0000313" key="10">
    <source>
        <dbReference type="WBParaSite" id="HNAJ_0000545101-mRNA-1"/>
    </source>
</evidence>
<feature type="domain" description="RING-type" evidence="6">
    <location>
        <begin position="7"/>
        <end position="47"/>
    </location>
</feature>
<dbReference type="GO" id="GO:0008270">
    <property type="term" value="F:zinc ion binding"/>
    <property type="evidence" value="ECO:0007669"/>
    <property type="project" value="UniProtKB-KW"/>
</dbReference>
<dbReference type="WBParaSite" id="HNAJ_0000545101-mRNA-1">
    <property type="protein sequence ID" value="HNAJ_0000545101-mRNA-1"/>
    <property type="gene ID" value="HNAJ_0000545101"/>
</dbReference>
<accession>A0A0R3TEG2</accession>
<dbReference type="InterPro" id="IPR017907">
    <property type="entry name" value="Znf_RING_CS"/>
</dbReference>
<dbReference type="SUPFAM" id="SSF57903">
    <property type="entry name" value="FYVE/PHD zinc finger"/>
    <property type="match status" value="1"/>
</dbReference>
<dbReference type="SUPFAM" id="SSF57850">
    <property type="entry name" value="RING/U-box"/>
    <property type="match status" value="1"/>
</dbReference>
<reference evidence="10 11" key="1">
    <citation type="submission" date="2017-02" db="UniProtKB">
        <authorList>
            <consortium name="WormBaseParasite"/>
        </authorList>
    </citation>
    <scope>IDENTIFICATION</scope>
</reference>
<keyword evidence="1" id="KW-0479">Metal-binding</keyword>
<dbReference type="InterPro" id="IPR019787">
    <property type="entry name" value="Znf_PHD-finger"/>
</dbReference>
<gene>
    <name evidence="8" type="ORF">HNAJ_LOCUS13100</name>
    <name evidence="7" type="ORF">HNAJ_LOCUS5450</name>
</gene>
<evidence type="ECO:0000259" key="5">
    <source>
        <dbReference type="PROSITE" id="PS50016"/>
    </source>
</evidence>
<evidence type="ECO:0000259" key="6">
    <source>
        <dbReference type="PROSITE" id="PS50089"/>
    </source>
</evidence>
<dbReference type="OrthoDB" id="1935339at2759"/>
<proteinExistence type="predicted"/>
<evidence type="ECO:0000256" key="2">
    <source>
        <dbReference type="ARBA" id="ARBA00022771"/>
    </source>
</evidence>
<dbReference type="PANTHER" id="PTHR12618">
    <property type="entry name" value="PHD AND RING FINGER DOMAIN-CONTAINING PROTEIN 1"/>
    <property type="match status" value="1"/>
</dbReference>
<evidence type="ECO:0000256" key="3">
    <source>
        <dbReference type="ARBA" id="ARBA00022833"/>
    </source>
</evidence>
<dbReference type="SMART" id="SM00184">
    <property type="entry name" value="RING"/>
    <property type="match status" value="2"/>
</dbReference>
<dbReference type="PROSITE" id="PS50089">
    <property type="entry name" value="ZF_RING_2"/>
    <property type="match status" value="1"/>
</dbReference>
<dbReference type="InterPro" id="IPR013083">
    <property type="entry name" value="Znf_RING/FYVE/PHD"/>
</dbReference>
<evidence type="ECO:0000313" key="9">
    <source>
        <dbReference type="Proteomes" id="UP000278807"/>
    </source>
</evidence>
<dbReference type="EMBL" id="UZAE01014992">
    <property type="protein sequence ID" value="VDO14948.1"/>
    <property type="molecule type" value="Genomic_DNA"/>
</dbReference>
<dbReference type="Gene3D" id="3.30.40.10">
    <property type="entry name" value="Zinc/RING finger domain, C3HC4 (zinc finger)"/>
    <property type="match status" value="2"/>
</dbReference>
<organism evidence="10">
    <name type="scientific">Rodentolepis nana</name>
    <name type="common">Dwarf tapeworm</name>
    <name type="synonym">Hymenolepis nana</name>
    <dbReference type="NCBI Taxonomy" id="102285"/>
    <lineage>
        <taxon>Eukaryota</taxon>
        <taxon>Metazoa</taxon>
        <taxon>Spiralia</taxon>
        <taxon>Lophotrochozoa</taxon>
        <taxon>Platyhelminthes</taxon>
        <taxon>Cestoda</taxon>
        <taxon>Eucestoda</taxon>
        <taxon>Cyclophyllidea</taxon>
        <taxon>Hymenolepididae</taxon>
        <taxon>Rodentolepis</taxon>
    </lineage>
</organism>
<keyword evidence="3" id="KW-0862">Zinc</keyword>
<evidence type="ECO:0000313" key="8">
    <source>
        <dbReference type="EMBL" id="VDO14948.1"/>
    </source>
</evidence>
<dbReference type="InterPro" id="IPR011011">
    <property type="entry name" value="Znf_FYVE_PHD"/>
</dbReference>
<dbReference type="InterPro" id="IPR001965">
    <property type="entry name" value="Znf_PHD"/>
</dbReference>